<gene>
    <name evidence="2" type="ORF">Athai_27700</name>
</gene>
<sequence>MSEDREQSTPGPADPTARPALPRRSPTRTGNHRAPDLDGPDEGELAAILRHLHTEL</sequence>
<dbReference type="EMBL" id="AP023355">
    <property type="protein sequence ID" value="BCJ35267.1"/>
    <property type="molecule type" value="Genomic_DNA"/>
</dbReference>
<feature type="region of interest" description="Disordered" evidence="1">
    <location>
        <begin position="1"/>
        <end position="44"/>
    </location>
</feature>
<evidence type="ECO:0000256" key="1">
    <source>
        <dbReference type="SAM" id="MobiDB-lite"/>
    </source>
</evidence>
<organism evidence="2 3">
    <name type="scientific">Actinocatenispora thailandica</name>
    <dbReference type="NCBI Taxonomy" id="227318"/>
    <lineage>
        <taxon>Bacteria</taxon>
        <taxon>Bacillati</taxon>
        <taxon>Actinomycetota</taxon>
        <taxon>Actinomycetes</taxon>
        <taxon>Micromonosporales</taxon>
        <taxon>Micromonosporaceae</taxon>
        <taxon>Actinocatenispora</taxon>
    </lineage>
</organism>
<name>A0A7R7DPR5_9ACTN</name>
<dbReference type="RefSeq" id="WP_203961834.1">
    <property type="nucleotide sequence ID" value="NZ_AP023355.1"/>
</dbReference>
<dbReference type="Proteomes" id="UP000611640">
    <property type="component" value="Chromosome"/>
</dbReference>
<accession>A0A7R7DPR5</accession>
<evidence type="ECO:0000313" key="3">
    <source>
        <dbReference type="Proteomes" id="UP000611640"/>
    </source>
</evidence>
<protein>
    <submittedName>
        <fullName evidence="2">Uncharacterized protein</fullName>
    </submittedName>
</protein>
<keyword evidence="3" id="KW-1185">Reference proteome</keyword>
<dbReference type="KEGG" id="atl:Athai_27700"/>
<evidence type="ECO:0000313" key="2">
    <source>
        <dbReference type="EMBL" id="BCJ35267.1"/>
    </source>
</evidence>
<proteinExistence type="predicted"/>
<reference evidence="2 3" key="1">
    <citation type="submission" date="2020-08" db="EMBL/GenBank/DDBJ databases">
        <title>Whole genome shotgun sequence of Actinocatenispora thailandica NBRC 105041.</title>
        <authorList>
            <person name="Komaki H."/>
            <person name="Tamura T."/>
        </authorList>
    </citation>
    <scope>NUCLEOTIDE SEQUENCE [LARGE SCALE GENOMIC DNA]</scope>
    <source>
        <strain evidence="2 3">NBRC 105041</strain>
    </source>
</reference>
<dbReference type="AlphaFoldDB" id="A0A7R7DPR5"/>